<accession>A0ACC1P0M7</accession>
<evidence type="ECO:0000313" key="1">
    <source>
        <dbReference type="EMBL" id="KAJ2984957.1"/>
    </source>
</evidence>
<evidence type="ECO:0000313" key="2">
    <source>
        <dbReference type="Proteomes" id="UP001144978"/>
    </source>
</evidence>
<protein>
    <submittedName>
        <fullName evidence="1">Uncharacterized protein</fullName>
    </submittedName>
</protein>
<keyword evidence="2" id="KW-1185">Reference proteome</keyword>
<comment type="caution">
    <text evidence="1">The sequence shown here is derived from an EMBL/GenBank/DDBJ whole genome shotgun (WGS) entry which is preliminary data.</text>
</comment>
<reference evidence="1" key="1">
    <citation type="submission" date="2022-08" db="EMBL/GenBank/DDBJ databases">
        <title>Genome Sequence of Pycnoporus sanguineus.</title>
        <authorList>
            <person name="Buettner E."/>
        </authorList>
    </citation>
    <scope>NUCLEOTIDE SEQUENCE</scope>
    <source>
        <strain evidence="1">CG-C14</strain>
    </source>
</reference>
<proteinExistence type="predicted"/>
<name>A0ACC1P0M7_9APHY</name>
<dbReference type="EMBL" id="JANSHE010003688">
    <property type="protein sequence ID" value="KAJ2984957.1"/>
    <property type="molecule type" value="Genomic_DNA"/>
</dbReference>
<dbReference type="Proteomes" id="UP001144978">
    <property type="component" value="Unassembled WGS sequence"/>
</dbReference>
<gene>
    <name evidence="1" type="ORF">NUW54_g10315</name>
</gene>
<organism evidence="1 2">
    <name type="scientific">Trametes sanguinea</name>
    <dbReference type="NCBI Taxonomy" id="158606"/>
    <lineage>
        <taxon>Eukaryota</taxon>
        <taxon>Fungi</taxon>
        <taxon>Dikarya</taxon>
        <taxon>Basidiomycota</taxon>
        <taxon>Agaricomycotina</taxon>
        <taxon>Agaricomycetes</taxon>
        <taxon>Polyporales</taxon>
        <taxon>Polyporaceae</taxon>
        <taxon>Trametes</taxon>
    </lineage>
</organism>
<sequence length="142" mass="15324">MAPGDVNMSKDMFLRSILPIGLLFSGSLILSNTAYLYLSVAYIQMLKVRSAPPLSCAAKESDSRAVRPRQAFTPVAILLISWTFRIQEPSKRLAVIVFMISSGVALASHGELRFNLIGFLTQAAAVAVSPRIARILASGCDP</sequence>